<comment type="caution">
    <text evidence="2">The sequence shown here is derived from an EMBL/GenBank/DDBJ whole genome shotgun (WGS) entry which is preliminary data.</text>
</comment>
<dbReference type="Gene3D" id="2.130.10.10">
    <property type="entry name" value="YVTN repeat-like/Quinoprotein amine dehydrogenase"/>
    <property type="match status" value="1"/>
</dbReference>
<proteinExistence type="predicted"/>
<name>A0ABR2JX75_9EUKA</name>
<organism evidence="2 3">
    <name type="scientific">Tritrichomonas musculus</name>
    <dbReference type="NCBI Taxonomy" id="1915356"/>
    <lineage>
        <taxon>Eukaryota</taxon>
        <taxon>Metamonada</taxon>
        <taxon>Parabasalia</taxon>
        <taxon>Tritrichomonadida</taxon>
        <taxon>Tritrichomonadidae</taxon>
        <taxon>Tritrichomonas</taxon>
    </lineage>
</organism>
<feature type="domain" description="BEACH" evidence="1">
    <location>
        <begin position="1776"/>
        <end position="2077"/>
    </location>
</feature>
<dbReference type="InterPro" id="IPR036322">
    <property type="entry name" value="WD40_repeat_dom_sf"/>
</dbReference>
<dbReference type="InterPro" id="IPR050865">
    <property type="entry name" value="BEACH_Domain"/>
</dbReference>
<sequence length="2449" mass="280413">MSTWFDAAIKRASSLSLGPASMGRRNSSHNFTQQVASFKKMVNDLKKDESPSKCIDFFLTNFSNKTDKQLTALNINIEVTKVIRHIQSNFELILNDKTLLENVFYFLNSSMRIYYSSAKSDAAVFNIFHRIIQTNDENVIAAASCFVRICTKNANLLNYFFSGEQLVILWSLCYIESPIAFMYYAPLFNEASLTFTPKDGESVELFTEKVLDDFNDGLVVPQNFSVSTFFAASVVCKVNTGNFLIDLLPLITDLAPSGENMAFFEPLLKAKTSNPDEVWKTLYSILEQNDINITLLESALQAIKNTKIIPDPQIFSYSMFIPRFIELSEDSQKLLFELLKQSNDETKADFLCFVMPLSQTGISTEMLSNMIEGATFNKDIEELLDRFIIEQDKDEVDICLSSDKYFCNIVEKLVCQMPSTSPRIEQLFSIFFEVYEQSEDQEDNPVTNIIRTLLKNANPKNYMQSVFETLKLDISEKWLKLLTEISQKVEIFNEIFFEMNGAEFVSNIVETKTGLDFLASLAVDGPYESLDEYLFKHFKETKLPTYGDKALINLMMGIPQDSALIGFLRIPSLCAFVQNVPLRTPYDRYIYSLLATKYFTPSKEQIIQFAVRFMNSDLAIKICRDPEYLSILTDPLFPHSIVFQMHPMARNCFIQMKRTNCCSIWFYIAEMFGKTALITVPGGTVEINTNGYIFFGGHSAICTLNQWHLFSFATSEKDGHRIITGYFDAQKIAEIVTTDVYVITIGNSDPDKCQSIWFVSPFLHPSEVPLSQPQIQQIYDQGPLAPTQRLMKETKGVKLVPYRGILRYMHLFGGPHFVFNLMLKTNNKEDFMFYMQSAFNLYHLSAFELKDFYASVHYVIRSRLDLFSKQIEQILLRELTTDNGFNWEGLFSIMGDVFIISSPYVSCQFLIDTIQTNKKLNDKAVIFFHLLLDAFVFIKCDVKTIENILTISKIFIKYNPSLLKKVAMTIVAIPFCDSDDPEMIFYDDRFTDKQMMLISLLKEDRNRYASLFDFEASLLFAIKLNEDLCMDLLEFIGNICIKRKDYFNFNAFKKCFPHFYYATKNERFWNFMFMLLMNKTADMIEGYLQYQLARPNIFPYMFELLTGIIPFEFQDGIDEGLSFRVLHTLYSIAIVQQLNLNNMIGSISNLCSLGFGDKSPFPYPFNITKSSSNTRRTSRPHIFRFSGGNDANDQEKRKFSPDHLEFMDPDLYLLMDKHMSKHPISLDHFTNLFIPEFKIDPEKIDFEKLFSSNVATFASLLAAKCFIEVGNEASLFKKLFGPLLIYGADVYPKEAVGMHRKVVFAVLDERQKLSNDCVFSLIEFLTNRVVEGWWDGAIFDLFSRVILNVNATHKSHIPFIIACMTKNSKNSKELISMATLLMNTNLIFKYCIDNKNFINSFIAISTKPEVLSETVSFVPLLSDKLGNHDFSVAAKSFSIANYLEANPHIHATYNDFQKQIESAAATNSIIVMNERSDNSRKQLGQVLFSFERLNIIQITYLRRAFRYEFFLRVNKGITVLEPSVTSMFRASLLLNFCKNPPEKHSISTNSHPLSVPNKQVPFLYPYDFKYEKVESLFNVPESEFKNDIKAVAPELNAIHFAPKCLEGWYLPGHYTAGVTMLFQKIFNGVIEPFSLSMILAPDPLKCVGILSSDSLHVLMNATMYSFYNKNAGKQENEIHLLEKKMVGHYPIFENAIQGLMGRSSLFVGHVVLSIPFNLVNIVLPRKYCYDPSAVDIYTADGCHYTFVIKDANVLKLLLSKISTHKNTTTRRGPGYSQRLLSRSLESVAKFWEHGIISNFDYLMFLNALSGRSFNDFSQYPIFPWIISDFVSKEGPKTYRDLSLPMGQLNHERAKAYDLMFKESQPPHYFYGTHYSYPGSVLYYLMRIEPITLYNVVLHKGFDQSDRVFLSFDETWKSSSEENQADVKELIPEFYSSPTVLLNINKNVYPHRTNGTRIEEVILPPWAKNDPSLFIYKMRKALESKEVTKKLPKWIDLIFGYKQRGDEAIKAKNVFTPQSYDDYKIEDRVEEKKNVKKSSSSSFEFCDEGSNELSPDEIFINNFGQCPAKLFNNPHPNQATTHREGIIGAKLNITKIRDFNKNMKSIRLFDDEIYATSDLNHYVGLHPKLTRIQEGAINIDGKYQFCEPVFDVTSSNISSDSLYLTITTRCGMVVNYFFDGNLFVLISESSIPGAHFLSCAISSHFSIVLANSADCVYMFDLTSGFLLRIYETRTPIKLTKFCETNDFIVLCEDNLIHVLDTHFSVYNTINVDDKVTSLSVCDSVLWFEKTPFVTGHESGTVNVWTLDMEAIDEEIDETRKESKILRKKVQMFTLAKPFEKPIVAIEQIHDYTDVVCINEDGEACVISNKICHKRVLRASEFVNCCLCGEKLVQTSSVICTICGLAFCLNCSEPGYSAPICKNCLKAHKEEEAMTPSISQGEALISHQETK</sequence>
<dbReference type="SUPFAM" id="SSF81837">
    <property type="entry name" value="BEACH domain"/>
    <property type="match status" value="1"/>
</dbReference>
<evidence type="ECO:0000313" key="2">
    <source>
        <dbReference type="EMBL" id="KAK8883317.1"/>
    </source>
</evidence>
<evidence type="ECO:0000313" key="3">
    <source>
        <dbReference type="Proteomes" id="UP001470230"/>
    </source>
</evidence>
<gene>
    <name evidence="2" type="ORF">M9Y10_045967</name>
</gene>
<dbReference type="SUPFAM" id="SSF50978">
    <property type="entry name" value="WD40 repeat-like"/>
    <property type="match status" value="1"/>
</dbReference>
<dbReference type="InterPro" id="IPR015943">
    <property type="entry name" value="WD40/YVTN_repeat-like_dom_sf"/>
</dbReference>
<dbReference type="InterPro" id="IPR036372">
    <property type="entry name" value="BEACH_dom_sf"/>
</dbReference>
<dbReference type="Gene3D" id="1.10.1540.10">
    <property type="entry name" value="BEACH domain"/>
    <property type="match status" value="1"/>
</dbReference>
<dbReference type="EMBL" id="JAPFFF010000009">
    <property type="protein sequence ID" value="KAK8883317.1"/>
    <property type="molecule type" value="Genomic_DNA"/>
</dbReference>
<dbReference type="Pfam" id="PF02138">
    <property type="entry name" value="Beach"/>
    <property type="match status" value="1"/>
</dbReference>
<protein>
    <recommendedName>
        <fullName evidence="1">BEACH domain-containing protein</fullName>
    </recommendedName>
</protein>
<accession>A0ABR2JX75</accession>
<reference evidence="2 3" key="1">
    <citation type="submission" date="2024-04" db="EMBL/GenBank/DDBJ databases">
        <title>Tritrichomonas musculus Genome.</title>
        <authorList>
            <person name="Alves-Ferreira E."/>
            <person name="Grigg M."/>
            <person name="Lorenzi H."/>
            <person name="Galac M."/>
        </authorList>
    </citation>
    <scope>NUCLEOTIDE SEQUENCE [LARGE SCALE GENOMIC DNA]</scope>
    <source>
        <strain evidence="2 3">EAF2021</strain>
    </source>
</reference>
<dbReference type="Proteomes" id="UP001470230">
    <property type="component" value="Unassembled WGS sequence"/>
</dbReference>
<keyword evidence="3" id="KW-1185">Reference proteome</keyword>
<evidence type="ECO:0000259" key="1">
    <source>
        <dbReference type="PROSITE" id="PS50197"/>
    </source>
</evidence>
<dbReference type="PANTHER" id="PTHR13743:SF123">
    <property type="entry name" value="PROTEIN FAN"/>
    <property type="match status" value="1"/>
</dbReference>
<dbReference type="PROSITE" id="PS50197">
    <property type="entry name" value="BEACH"/>
    <property type="match status" value="1"/>
</dbReference>
<dbReference type="SMART" id="SM01026">
    <property type="entry name" value="Beach"/>
    <property type="match status" value="1"/>
</dbReference>
<dbReference type="CDD" id="cd06071">
    <property type="entry name" value="Beach"/>
    <property type="match status" value="1"/>
</dbReference>
<dbReference type="PANTHER" id="PTHR13743">
    <property type="entry name" value="BEIGE/BEACH-RELATED"/>
    <property type="match status" value="1"/>
</dbReference>
<dbReference type="InterPro" id="IPR000409">
    <property type="entry name" value="BEACH_dom"/>
</dbReference>